<dbReference type="RefSeq" id="WP_209404428.1">
    <property type="nucleotide sequence ID" value="NZ_JAGIYQ010000004.1"/>
</dbReference>
<evidence type="ECO:0000313" key="2">
    <source>
        <dbReference type="Proteomes" id="UP000682134"/>
    </source>
</evidence>
<name>A0A940NPH1_9BACI</name>
<organism evidence="1 2">
    <name type="scientific">Gottfriedia endophytica</name>
    <dbReference type="NCBI Taxonomy" id="2820819"/>
    <lineage>
        <taxon>Bacteria</taxon>
        <taxon>Bacillati</taxon>
        <taxon>Bacillota</taxon>
        <taxon>Bacilli</taxon>
        <taxon>Bacillales</taxon>
        <taxon>Bacillaceae</taxon>
        <taxon>Gottfriedia</taxon>
    </lineage>
</organism>
<evidence type="ECO:0000313" key="1">
    <source>
        <dbReference type="EMBL" id="MBP0725168.1"/>
    </source>
</evidence>
<reference evidence="1" key="1">
    <citation type="submission" date="2021-04" db="EMBL/GenBank/DDBJ databases">
        <title>Genome seq and assembly of Bacillus sp.</title>
        <authorList>
            <person name="Chhetri G."/>
        </authorList>
    </citation>
    <scope>NUCLEOTIDE SEQUENCE</scope>
    <source>
        <strain evidence="1">RG28</strain>
    </source>
</reference>
<accession>A0A940NPH1</accession>
<gene>
    <name evidence="1" type="ORF">J5Y03_08175</name>
</gene>
<dbReference type="Proteomes" id="UP000682134">
    <property type="component" value="Unassembled WGS sequence"/>
</dbReference>
<comment type="caution">
    <text evidence="1">The sequence shown here is derived from an EMBL/GenBank/DDBJ whole genome shotgun (WGS) entry which is preliminary data.</text>
</comment>
<protein>
    <submittedName>
        <fullName evidence="1">Uncharacterized protein</fullName>
    </submittedName>
</protein>
<keyword evidence="2" id="KW-1185">Reference proteome</keyword>
<dbReference type="AlphaFoldDB" id="A0A940NPH1"/>
<dbReference type="EMBL" id="JAGIYQ010000004">
    <property type="protein sequence ID" value="MBP0725168.1"/>
    <property type="molecule type" value="Genomic_DNA"/>
</dbReference>
<proteinExistence type="predicted"/>
<sequence length="101" mass="11597">MSKFKDIQYHLDEGTNVVSVEIKSFRAVGEKLILEERVYLEPGKEYILRMNDGKSKKLEDRKVVLQDFVLDQLGNPMDAVVMYQKNSTTTKVEITELAMAV</sequence>